<feature type="non-terminal residue" evidence="1">
    <location>
        <position position="1"/>
    </location>
</feature>
<reference evidence="1" key="1">
    <citation type="journal article" date="2014" name="Front. Microbiol.">
        <title>High frequency of phylogenetically diverse reductive dehalogenase-homologous genes in deep subseafloor sedimentary metagenomes.</title>
        <authorList>
            <person name="Kawai M."/>
            <person name="Futagami T."/>
            <person name="Toyoda A."/>
            <person name="Takaki Y."/>
            <person name="Nishi S."/>
            <person name="Hori S."/>
            <person name="Arai W."/>
            <person name="Tsubouchi T."/>
            <person name="Morono Y."/>
            <person name="Uchiyama I."/>
            <person name="Ito T."/>
            <person name="Fujiyama A."/>
            <person name="Inagaki F."/>
            <person name="Takami H."/>
        </authorList>
    </citation>
    <scope>NUCLEOTIDE SEQUENCE</scope>
    <source>
        <strain evidence="1">Expedition CK06-06</strain>
    </source>
</reference>
<sequence>LNYPLNENSEIAWENLTRLAEDSSIEPFIPTVNQ</sequence>
<protein>
    <submittedName>
        <fullName evidence="1">Uncharacterized protein</fullName>
    </submittedName>
</protein>
<name>X1EQ95_9ZZZZ</name>
<comment type="caution">
    <text evidence="1">The sequence shown here is derived from an EMBL/GenBank/DDBJ whole genome shotgun (WGS) entry which is preliminary data.</text>
</comment>
<gene>
    <name evidence="1" type="ORF">S01H4_67380</name>
</gene>
<proteinExistence type="predicted"/>
<dbReference type="EMBL" id="BART01042353">
    <property type="protein sequence ID" value="GAH22470.1"/>
    <property type="molecule type" value="Genomic_DNA"/>
</dbReference>
<organism evidence="1">
    <name type="scientific">marine sediment metagenome</name>
    <dbReference type="NCBI Taxonomy" id="412755"/>
    <lineage>
        <taxon>unclassified sequences</taxon>
        <taxon>metagenomes</taxon>
        <taxon>ecological metagenomes</taxon>
    </lineage>
</organism>
<feature type="non-terminal residue" evidence="1">
    <location>
        <position position="34"/>
    </location>
</feature>
<accession>X1EQ95</accession>
<evidence type="ECO:0000313" key="1">
    <source>
        <dbReference type="EMBL" id="GAH22470.1"/>
    </source>
</evidence>
<dbReference type="AlphaFoldDB" id="X1EQ95"/>